<name>A0A1A9Z320_GLOPL</name>
<reference evidence="1" key="2">
    <citation type="submission" date="2020-05" db="UniProtKB">
        <authorList>
            <consortium name="EnsemblMetazoa"/>
        </authorList>
    </citation>
    <scope>IDENTIFICATION</scope>
    <source>
        <strain evidence="1">IAEA</strain>
    </source>
</reference>
<accession>A0A1A9Z320</accession>
<sequence length="102" mass="11734">MSIVSYAPLNLNKIKKLNKIRDLLISNNNKNNYNARAAIVFSKIVKVYQEILANFIVQSKDVRVKELLHKVLKKLTYVDTYARTHTNIYTVQCSSESKCNSV</sequence>
<organism evidence="1 2">
    <name type="scientific">Glossina pallidipes</name>
    <name type="common">Tsetse fly</name>
    <dbReference type="NCBI Taxonomy" id="7398"/>
    <lineage>
        <taxon>Eukaryota</taxon>
        <taxon>Metazoa</taxon>
        <taxon>Ecdysozoa</taxon>
        <taxon>Arthropoda</taxon>
        <taxon>Hexapoda</taxon>
        <taxon>Insecta</taxon>
        <taxon>Pterygota</taxon>
        <taxon>Neoptera</taxon>
        <taxon>Endopterygota</taxon>
        <taxon>Diptera</taxon>
        <taxon>Brachycera</taxon>
        <taxon>Muscomorpha</taxon>
        <taxon>Hippoboscoidea</taxon>
        <taxon>Glossinidae</taxon>
        <taxon>Glossina</taxon>
    </lineage>
</organism>
<evidence type="ECO:0000313" key="2">
    <source>
        <dbReference type="Proteomes" id="UP000092445"/>
    </source>
</evidence>
<proteinExistence type="predicted"/>
<evidence type="ECO:0000313" key="1">
    <source>
        <dbReference type="EnsemblMetazoa" id="GPAI002282-PA"/>
    </source>
</evidence>
<dbReference type="EnsemblMetazoa" id="GPAI002282-RA">
    <property type="protein sequence ID" value="GPAI002282-PA"/>
    <property type="gene ID" value="GPAI002282"/>
</dbReference>
<reference evidence="2" key="1">
    <citation type="submission" date="2014-03" db="EMBL/GenBank/DDBJ databases">
        <authorList>
            <person name="Aksoy S."/>
            <person name="Warren W."/>
            <person name="Wilson R.K."/>
        </authorList>
    </citation>
    <scope>NUCLEOTIDE SEQUENCE [LARGE SCALE GENOMIC DNA]</scope>
    <source>
        <strain evidence="2">IAEA</strain>
    </source>
</reference>
<dbReference type="AlphaFoldDB" id="A0A1A9Z320"/>
<keyword evidence="2" id="KW-1185">Reference proteome</keyword>
<protein>
    <submittedName>
        <fullName evidence="1">Uncharacterized protein</fullName>
    </submittedName>
</protein>
<dbReference type="Proteomes" id="UP000092445">
    <property type="component" value="Unassembled WGS sequence"/>
</dbReference>
<dbReference type="VEuPathDB" id="VectorBase:GPAI002282"/>